<evidence type="ECO:0000256" key="4">
    <source>
        <dbReference type="HAMAP-Rule" id="MF_00909"/>
    </source>
</evidence>
<feature type="domain" description="Tubulin/FtsZ GTPase" evidence="7">
    <location>
        <begin position="24"/>
        <end position="216"/>
    </location>
</feature>
<dbReference type="Proteomes" id="UP000077469">
    <property type="component" value="Chromosome"/>
</dbReference>
<feature type="binding site" evidence="4">
    <location>
        <begin position="32"/>
        <end position="36"/>
    </location>
    <ligand>
        <name>GTP</name>
        <dbReference type="ChEBI" id="CHEBI:37565"/>
    </ligand>
</feature>
<keyword evidence="2 4" id="KW-0547">Nucleotide-binding</keyword>
<comment type="function">
    <text evidence="4 6">Essential cell division protein that forms a contractile ring structure (Z ring) at the future cell division site. The regulation of the ring assembly controls the timing and the location of cell division. One of the functions of the FtsZ ring is to recruit other cell division proteins to the septum to produce a new cell wall between the dividing cells. Binds GTP and shows GTPase activity.</text>
</comment>
<dbReference type="SUPFAM" id="SSF52490">
    <property type="entry name" value="Tubulin nucleotide-binding domain-like"/>
    <property type="match status" value="1"/>
</dbReference>
<dbReference type="OrthoDB" id="9813375at2"/>
<dbReference type="CDD" id="cd02201">
    <property type="entry name" value="FtsZ_type1"/>
    <property type="match status" value="1"/>
</dbReference>
<keyword evidence="4 6" id="KW-0717">Septation</keyword>
<keyword evidence="4" id="KW-0963">Cytoplasm</keyword>
<dbReference type="PaxDb" id="1123384-AJ81_01810"/>
<keyword evidence="4 6" id="KW-0132">Cell division</keyword>
<organism evidence="9 10">
    <name type="scientific">Pseudothermotoga hypogea DSM 11164 = NBRC 106472</name>
    <dbReference type="NCBI Taxonomy" id="1123384"/>
    <lineage>
        <taxon>Bacteria</taxon>
        <taxon>Thermotogati</taxon>
        <taxon>Thermotogota</taxon>
        <taxon>Thermotogae</taxon>
        <taxon>Thermotogales</taxon>
        <taxon>Thermotogaceae</taxon>
        <taxon>Pseudothermotoga</taxon>
    </lineage>
</organism>
<dbReference type="GO" id="GO:0043093">
    <property type="term" value="P:FtsZ-dependent cytokinesis"/>
    <property type="evidence" value="ECO:0007669"/>
    <property type="project" value="UniProtKB-UniRule"/>
</dbReference>
<dbReference type="InterPro" id="IPR003008">
    <property type="entry name" value="Tubulin_FtsZ_GTPase"/>
</dbReference>
<dbReference type="InterPro" id="IPR008280">
    <property type="entry name" value="Tub_FtsZ_C"/>
</dbReference>
<dbReference type="Gene3D" id="3.40.50.1440">
    <property type="entry name" value="Tubulin/FtsZ, GTPase domain"/>
    <property type="match status" value="1"/>
</dbReference>
<dbReference type="PROSITE" id="PS01134">
    <property type="entry name" value="FTSZ_1"/>
    <property type="match status" value="1"/>
</dbReference>
<gene>
    <name evidence="4" type="primary">ftsZ</name>
    <name evidence="9" type="ORF">AJ81_01810</name>
</gene>
<dbReference type="NCBIfam" id="TIGR00065">
    <property type="entry name" value="ftsZ"/>
    <property type="match status" value="1"/>
</dbReference>
<dbReference type="HAMAP" id="MF_00909">
    <property type="entry name" value="FtsZ"/>
    <property type="match status" value="1"/>
</dbReference>
<dbReference type="InterPro" id="IPR037103">
    <property type="entry name" value="Tubulin/FtsZ-like_C"/>
</dbReference>
<dbReference type="PANTHER" id="PTHR30314:SF3">
    <property type="entry name" value="MITOCHONDRIAL DIVISION PROTEIN FSZA"/>
    <property type="match status" value="1"/>
</dbReference>
<evidence type="ECO:0000256" key="6">
    <source>
        <dbReference type="RuleBase" id="RU000631"/>
    </source>
</evidence>
<comment type="subcellular location">
    <subcellularLocation>
        <location evidence="4">Cytoplasm</location>
    </subcellularLocation>
    <text evidence="4">Assembles at midcell at the inner surface of the cytoplasmic membrane.</text>
</comment>
<dbReference type="GO" id="GO:0000917">
    <property type="term" value="P:division septum assembly"/>
    <property type="evidence" value="ECO:0007669"/>
    <property type="project" value="UniProtKB-KW"/>
</dbReference>
<evidence type="ECO:0000259" key="7">
    <source>
        <dbReference type="SMART" id="SM00864"/>
    </source>
</evidence>
<dbReference type="Pfam" id="PF12327">
    <property type="entry name" value="FtsZ_C"/>
    <property type="match status" value="1"/>
</dbReference>
<feature type="binding site" evidence="4">
    <location>
        <position position="154"/>
    </location>
    <ligand>
        <name>GTP</name>
        <dbReference type="ChEBI" id="CHEBI:37565"/>
    </ligand>
</feature>
<evidence type="ECO:0000259" key="8">
    <source>
        <dbReference type="SMART" id="SM00865"/>
    </source>
</evidence>
<dbReference type="STRING" id="1123384.AJ81_01810"/>
<dbReference type="SUPFAM" id="SSF55307">
    <property type="entry name" value="Tubulin C-terminal domain-like"/>
    <property type="match status" value="1"/>
</dbReference>
<dbReference type="GO" id="GO:0051258">
    <property type="term" value="P:protein polymerization"/>
    <property type="evidence" value="ECO:0007669"/>
    <property type="project" value="UniProtKB-UniRule"/>
</dbReference>
<dbReference type="Pfam" id="PF00091">
    <property type="entry name" value="Tubulin"/>
    <property type="match status" value="1"/>
</dbReference>
<protein>
    <recommendedName>
        <fullName evidence="4 5">Cell division protein FtsZ</fullName>
    </recommendedName>
</protein>
<dbReference type="FunFam" id="3.40.50.1440:FF:000001">
    <property type="entry name" value="Cell division protein FtsZ"/>
    <property type="match status" value="1"/>
</dbReference>
<evidence type="ECO:0000256" key="2">
    <source>
        <dbReference type="ARBA" id="ARBA00022741"/>
    </source>
</evidence>
<dbReference type="PANTHER" id="PTHR30314">
    <property type="entry name" value="CELL DIVISION PROTEIN FTSZ-RELATED"/>
    <property type="match status" value="1"/>
</dbReference>
<dbReference type="GO" id="GO:0005737">
    <property type="term" value="C:cytoplasm"/>
    <property type="evidence" value="ECO:0007669"/>
    <property type="project" value="UniProtKB-SubCell"/>
</dbReference>
<dbReference type="PRINTS" id="PR00423">
    <property type="entry name" value="CELLDVISFTSZ"/>
</dbReference>
<dbReference type="PROSITE" id="PS01135">
    <property type="entry name" value="FTSZ_2"/>
    <property type="match status" value="1"/>
</dbReference>
<feature type="domain" description="Tubulin/FtsZ 2-layer sandwich" evidence="8">
    <location>
        <begin position="218"/>
        <end position="336"/>
    </location>
</feature>
<dbReference type="EMBL" id="CP007141">
    <property type="protein sequence ID" value="AJC73147.1"/>
    <property type="molecule type" value="Genomic_DNA"/>
</dbReference>
<dbReference type="InterPro" id="IPR018316">
    <property type="entry name" value="Tubulin/FtsZ_2-layer-sand-dom"/>
</dbReference>
<evidence type="ECO:0000256" key="3">
    <source>
        <dbReference type="ARBA" id="ARBA00023134"/>
    </source>
</evidence>
<dbReference type="SMART" id="SM00865">
    <property type="entry name" value="Tubulin_C"/>
    <property type="match status" value="1"/>
</dbReference>
<dbReference type="GO" id="GO:0005525">
    <property type="term" value="F:GTP binding"/>
    <property type="evidence" value="ECO:0007669"/>
    <property type="project" value="UniProtKB-UniRule"/>
</dbReference>
<dbReference type="KEGG" id="phy:AJ81_01810"/>
<keyword evidence="3 4" id="KW-0342">GTP-binding</keyword>
<comment type="subunit">
    <text evidence="4">Homodimer. Polymerizes to form a dynamic ring structure in a strictly GTP-dependent manner. Interacts directly with several other division proteins.</text>
</comment>
<proteinExistence type="inferred from homology"/>
<dbReference type="GO" id="GO:0032153">
    <property type="term" value="C:cell division site"/>
    <property type="evidence" value="ECO:0007669"/>
    <property type="project" value="UniProtKB-UniRule"/>
</dbReference>
<reference evidence="9 10" key="1">
    <citation type="submission" date="2014-01" db="EMBL/GenBank/DDBJ databases">
        <title>Genome sequencing of Thermotog hypogea.</title>
        <authorList>
            <person name="Zhang X."/>
            <person name="Alvare G."/>
            <person name="Fristensky B."/>
            <person name="Chen L."/>
            <person name="Suen T."/>
            <person name="Chen Q."/>
            <person name="Ma K."/>
        </authorList>
    </citation>
    <scope>NUCLEOTIDE SEQUENCE [LARGE SCALE GENOMIC DNA]</scope>
    <source>
        <strain evidence="9 10">DSM 11164</strain>
    </source>
</reference>
<evidence type="ECO:0000313" key="9">
    <source>
        <dbReference type="EMBL" id="AJC73147.1"/>
    </source>
</evidence>
<name>A0A0X1KPD2_9THEM</name>
<dbReference type="InterPro" id="IPR036525">
    <property type="entry name" value="Tubulin/FtsZ_GTPase_sf"/>
</dbReference>
<evidence type="ECO:0000256" key="1">
    <source>
        <dbReference type="ARBA" id="ARBA00009690"/>
    </source>
</evidence>
<dbReference type="InterPro" id="IPR045061">
    <property type="entry name" value="FtsZ/CetZ"/>
</dbReference>
<keyword evidence="10" id="KW-1185">Reference proteome</keyword>
<keyword evidence="4 6" id="KW-0131">Cell cycle</keyword>
<dbReference type="SMART" id="SM00864">
    <property type="entry name" value="Tubulin"/>
    <property type="match status" value="1"/>
</dbReference>
<dbReference type="InterPro" id="IPR000158">
    <property type="entry name" value="Cell_div_FtsZ"/>
</dbReference>
<sequence length="354" mass="38173">MPFELSKQEKGKEAEKLTRKRIPIIKVIGVGGAGNNAVNRMAKMGLKNVVLIAVNTDVQVLEETEADLKIQIGERRTRGLGAGGNPKIGEEAALESLDKIEQVLKDTDMLFITAGFGGGTGTGATPVIAEAAKKLGVLTVAVVTTPFYFEGKERWQRAMEGLRKVKSSVDTLIKVSNNKLLEELPADVTAVEAFAAADETLHQGVRGISELITKRGYINLDFADVESVMRNAGVAMLGIGIGKGANRAAEAAKKAMTSRLMEQPVENAKAIILNVSAPKTVQLRELHLAASIVRQSCSEEADVKFGLIIDDDLKEDEMKVTVIATGFDQEERILFPETDIPAIYRLGLEDMTNA</sequence>
<dbReference type="InterPro" id="IPR024757">
    <property type="entry name" value="FtsZ_C"/>
</dbReference>
<dbReference type="InterPro" id="IPR020805">
    <property type="entry name" value="Cell_div_FtsZ_CS"/>
</dbReference>
<dbReference type="GO" id="GO:0003924">
    <property type="term" value="F:GTPase activity"/>
    <property type="evidence" value="ECO:0007669"/>
    <property type="project" value="UniProtKB-UniRule"/>
</dbReference>
<evidence type="ECO:0000256" key="5">
    <source>
        <dbReference type="NCBIfam" id="TIGR00065"/>
    </source>
</evidence>
<feature type="binding site" evidence="4">
    <location>
        <position position="150"/>
    </location>
    <ligand>
        <name>GTP</name>
        <dbReference type="ChEBI" id="CHEBI:37565"/>
    </ligand>
</feature>
<feature type="binding site" evidence="4">
    <location>
        <position position="198"/>
    </location>
    <ligand>
        <name>GTP</name>
        <dbReference type="ChEBI" id="CHEBI:37565"/>
    </ligand>
</feature>
<dbReference type="RefSeq" id="WP_031503543.1">
    <property type="nucleotide sequence ID" value="NC_022795.1"/>
</dbReference>
<feature type="binding site" evidence="4">
    <location>
        <begin position="119"/>
        <end position="121"/>
    </location>
    <ligand>
        <name>GTP</name>
        <dbReference type="ChEBI" id="CHEBI:37565"/>
    </ligand>
</feature>
<dbReference type="PATRIC" id="fig|1123384.7.peg.360"/>
<comment type="similarity">
    <text evidence="1 4 6">Belongs to the FtsZ family.</text>
</comment>
<accession>A0A0X1KPD2</accession>
<dbReference type="AlphaFoldDB" id="A0A0X1KPD2"/>
<dbReference type="Gene3D" id="3.30.1330.20">
    <property type="entry name" value="Tubulin/FtsZ, C-terminal domain"/>
    <property type="match status" value="1"/>
</dbReference>
<evidence type="ECO:0000313" key="10">
    <source>
        <dbReference type="Proteomes" id="UP000077469"/>
    </source>
</evidence>